<keyword evidence="2" id="KW-1185">Reference proteome</keyword>
<proteinExistence type="predicted"/>
<protein>
    <recommendedName>
        <fullName evidence="3">ABM domain-containing protein</fullName>
    </recommendedName>
</protein>
<dbReference type="EMBL" id="JBFXLS010000031">
    <property type="protein sequence ID" value="KAL2826245.1"/>
    <property type="molecule type" value="Genomic_DNA"/>
</dbReference>
<evidence type="ECO:0000313" key="1">
    <source>
        <dbReference type="EMBL" id="KAL2826245.1"/>
    </source>
</evidence>
<organism evidence="1 2">
    <name type="scientific">Aspergillus cavernicola</name>
    <dbReference type="NCBI Taxonomy" id="176166"/>
    <lineage>
        <taxon>Eukaryota</taxon>
        <taxon>Fungi</taxon>
        <taxon>Dikarya</taxon>
        <taxon>Ascomycota</taxon>
        <taxon>Pezizomycotina</taxon>
        <taxon>Eurotiomycetes</taxon>
        <taxon>Eurotiomycetidae</taxon>
        <taxon>Eurotiales</taxon>
        <taxon>Aspergillaceae</taxon>
        <taxon>Aspergillus</taxon>
        <taxon>Aspergillus subgen. Nidulantes</taxon>
    </lineage>
</organism>
<accession>A0ABR4IEP2</accession>
<evidence type="ECO:0000313" key="2">
    <source>
        <dbReference type="Proteomes" id="UP001610335"/>
    </source>
</evidence>
<comment type="caution">
    <text evidence="1">The sequence shown here is derived from an EMBL/GenBank/DDBJ whole genome shotgun (WGS) entry which is preliminary data.</text>
</comment>
<name>A0ABR4IEP2_9EURO</name>
<reference evidence="1 2" key="1">
    <citation type="submission" date="2024-07" db="EMBL/GenBank/DDBJ databases">
        <title>Section-level genome sequencing and comparative genomics of Aspergillus sections Usti and Cavernicolus.</title>
        <authorList>
            <consortium name="Lawrence Berkeley National Laboratory"/>
            <person name="Nybo J.L."/>
            <person name="Vesth T.C."/>
            <person name="Theobald S."/>
            <person name="Frisvad J.C."/>
            <person name="Larsen T.O."/>
            <person name="Kjaerboelling I."/>
            <person name="Rothschild-Mancinelli K."/>
            <person name="Lyhne E.K."/>
            <person name="Kogle M.E."/>
            <person name="Barry K."/>
            <person name="Clum A."/>
            <person name="Na H."/>
            <person name="Ledsgaard L."/>
            <person name="Lin J."/>
            <person name="Lipzen A."/>
            <person name="Kuo A."/>
            <person name="Riley R."/>
            <person name="Mondo S."/>
            <person name="LaButti K."/>
            <person name="Haridas S."/>
            <person name="Pangalinan J."/>
            <person name="Salamov A.A."/>
            <person name="Simmons B.A."/>
            <person name="Magnuson J.K."/>
            <person name="Chen J."/>
            <person name="Drula E."/>
            <person name="Henrissat B."/>
            <person name="Wiebenga A."/>
            <person name="Lubbers R.J."/>
            <person name="Gomes A.C."/>
            <person name="Makela M.R."/>
            <person name="Stajich J."/>
            <person name="Grigoriev I.V."/>
            <person name="Mortensen U.H."/>
            <person name="De vries R.P."/>
            <person name="Baker S.E."/>
            <person name="Andersen M.R."/>
        </authorList>
    </citation>
    <scope>NUCLEOTIDE SEQUENCE [LARGE SCALE GENOMIC DNA]</scope>
    <source>
        <strain evidence="1 2">CBS 600.67</strain>
    </source>
</reference>
<evidence type="ECO:0008006" key="3">
    <source>
        <dbReference type="Google" id="ProtNLM"/>
    </source>
</evidence>
<gene>
    <name evidence="1" type="ORF">BDW59DRAFT_161082</name>
</gene>
<sequence length="210" mass="23882">MPSYLLLFLEPREDQKANFPEWRREVFSTDSSITRCLYLDATDAVTETNTYRYLNIYRFVGSAPCTEPKIEDQLSSHSTNIHLTSYHWQIYHPITESREPSLFAPTVVTVGMTIPTDPTSHNELSRWYAEEHIPALATVPGWQAAFRLQLVSSSDGGGDSTAPYLAIHEWGEPNELGKQIWKKAILTPGTKGIEDLQTAPMQRRVWKLSL</sequence>
<dbReference type="Proteomes" id="UP001610335">
    <property type="component" value="Unassembled WGS sequence"/>
</dbReference>